<gene>
    <name evidence="2" type="ORF">LCGC14_2404040</name>
</gene>
<evidence type="ECO:0000256" key="1">
    <source>
        <dbReference type="SAM" id="MobiDB-lite"/>
    </source>
</evidence>
<evidence type="ECO:0000313" key="2">
    <source>
        <dbReference type="EMBL" id="KKL25562.1"/>
    </source>
</evidence>
<name>A0A0F9CGJ1_9ZZZZ</name>
<accession>A0A0F9CGJ1</accession>
<protein>
    <submittedName>
        <fullName evidence="2">Uncharacterized protein</fullName>
    </submittedName>
</protein>
<dbReference type="AlphaFoldDB" id="A0A0F9CGJ1"/>
<feature type="region of interest" description="Disordered" evidence="1">
    <location>
        <begin position="98"/>
        <end position="119"/>
    </location>
</feature>
<reference evidence="2" key="1">
    <citation type="journal article" date="2015" name="Nature">
        <title>Complex archaea that bridge the gap between prokaryotes and eukaryotes.</title>
        <authorList>
            <person name="Spang A."/>
            <person name="Saw J.H."/>
            <person name="Jorgensen S.L."/>
            <person name="Zaremba-Niedzwiedzka K."/>
            <person name="Martijn J."/>
            <person name="Lind A.E."/>
            <person name="van Eijk R."/>
            <person name="Schleper C."/>
            <person name="Guy L."/>
            <person name="Ettema T.J."/>
        </authorList>
    </citation>
    <scope>NUCLEOTIDE SEQUENCE</scope>
</reference>
<comment type="caution">
    <text evidence="2">The sequence shown here is derived from an EMBL/GenBank/DDBJ whole genome shotgun (WGS) entry which is preliminary data.</text>
</comment>
<dbReference type="EMBL" id="LAZR01036168">
    <property type="protein sequence ID" value="KKL25562.1"/>
    <property type="molecule type" value="Genomic_DNA"/>
</dbReference>
<organism evidence="2">
    <name type="scientific">marine sediment metagenome</name>
    <dbReference type="NCBI Taxonomy" id="412755"/>
    <lineage>
        <taxon>unclassified sequences</taxon>
        <taxon>metagenomes</taxon>
        <taxon>ecological metagenomes</taxon>
    </lineage>
</organism>
<sequence>MIESKIQHAYEVQKVMVWEREYLEQEARFVLELLVRWGMVAAEPDGEDSAGRQKLRLQTPEELTTRAFAVADLAMKKARKDGLVHVAPELPESEEYIPPSMRVAPWGGASKKSPNDTSS</sequence>
<proteinExistence type="predicted"/>